<protein>
    <submittedName>
        <fullName evidence="2">Uncharacterized protein LOC106114660</fullName>
    </submittedName>
</protein>
<sequence length="441" mass="50658">MSKTNDVCVDHKGIEMPIGTLLQLIPDFDTKNNNDIYRYIRSCDAAFNLATITQQPTVLVFALNKITGPYSADVHARQFLNWAELKTFLIQIISQTKTLAHLNLEQQSMFQKHNESITEYYHRVELCRSKIIEKLNAEILNNTLLGRLATTEENALNVFINGISSDIRTMLRSKGFNNLSESGRFTLHKDKIRAMNNARQALFRTNSPRLSIVPHKPPVSTNLPSRRPMIHPPHRPLNNHLNPTHENTKICNYCKHPGHVISECRKRAYNNNLRNKNQLAQPTPSTNVKLVGDQRGGQLVGNRFLPRDIRIDRKLKRPPTLEYQGNNMLKQSASLDNKTVNRRQFRDVCVQTEEHTQTISFNETYEQGSQPQNLGFLTKSSISNEPSNPTNSTKSSEHSKSIQSSKHITKSFPNPLKETYEQGNQPQIRFLHRIYYFHRIS</sequence>
<dbReference type="AlphaFoldDB" id="A0AAJ6Z213"/>
<feature type="compositionally biased region" description="Polar residues" evidence="1">
    <location>
        <begin position="365"/>
        <end position="391"/>
    </location>
</feature>
<dbReference type="RefSeq" id="XP_013163393.1">
    <property type="nucleotide sequence ID" value="XM_013307939.1"/>
</dbReference>
<name>A0AAJ6Z213_PAPXU</name>
<gene>
    <name evidence="2" type="primary">LOC106114660</name>
</gene>
<feature type="region of interest" description="Disordered" evidence="1">
    <location>
        <begin position="365"/>
        <end position="423"/>
    </location>
</feature>
<dbReference type="KEGG" id="pxu:106114660"/>
<evidence type="ECO:0000256" key="1">
    <source>
        <dbReference type="SAM" id="MobiDB-lite"/>
    </source>
</evidence>
<reference evidence="2" key="1">
    <citation type="submission" date="2025-08" db="UniProtKB">
        <authorList>
            <consortium name="RefSeq"/>
        </authorList>
    </citation>
    <scope>IDENTIFICATION</scope>
</reference>
<accession>A0AAJ6Z213</accession>
<dbReference type="GeneID" id="106114660"/>
<proteinExistence type="predicted"/>
<evidence type="ECO:0000313" key="2">
    <source>
        <dbReference type="RefSeq" id="XP_013163393.1"/>
    </source>
</evidence>
<organism evidence="2">
    <name type="scientific">Papilio xuthus</name>
    <name type="common">Asian swallowtail butterfly</name>
    <dbReference type="NCBI Taxonomy" id="66420"/>
    <lineage>
        <taxon>Eukaryota</taxon>
        <taxon>Metazoa</taxon>
        <taxon>Ecdysozoa</taxon>
        <taxon>Arthropoda</taxon>
        <taxon>Hexapoda</taxon>
        <taxon>Insecta</taxon>
        <taxon>Pterygota</taxon>
        <taxon>Neoptera</taxon>
        <taxon>Endopterygota</taxon>
        <taxon>Lepidoptera</taxon>
        <taxon>Glossata</taxon>
        <taxon>Ditrysia</taxon>
        <taxon>Papilionoidea</taxon>
        <taxon>Papilionidae</taxon>
        <taxon>Papilioninae</taxon>
        <taxon>Papilio</taxon>
    </lineage>
</organism>
<dbReference type="Proteomes" id="UP000694872">
    <property type="component" value="Unplaced"/>
</dbReference>